<protein>
    <recommendedName>
        <fullName evidence="3">LTXXQ motif family protein</fullName>
    </recommendedName>
</protein>
<organism evidence="1 2">
    <name type="scientific">Winogradskyella vincentii</name>
    <dbReference type="NCBI Taxonomy" id="2877122"/>
    <lineage>
        <taxon>Bacteria</taxon>
        <taxon>Pseudomonadati</taxon>
        <taxon>Bacteroidota</taxon>
        <taxon>Flavobacteriia</taxon>
        <taxon>Flavobacteriales</taxon>
        <taxon>Flavobacteriaceae</taxon>
        <taxon>Winogradskyella</taxon>
    </lineage>
</organism>
<reference evidence="2" key="1">
    <citation type="submission" date="2023-07" db="EMBL/GenBank/DDBJ databases">
        <authorList>
            <person name="Yue Y."/>
        </authorList>
    </citation>
    <scope>NUCLEOTIDE SEQUENCE [LARGE SCALE GENOMIC DNA]</scope>
    <source>
        <strain evidence="2">2Y89</strain>
    </source>
</reference>
<keyword evidence="2" id="KW-1185">Reference proteome</keyword>
<comment type="caution">
    <text evidence="1">The sequence shown here is derived from an EMBL/GenBank/DDBJ whole genome shotgun (WGS) entry which is preliminary data.</text>
</comment>
<gene>
    <name evidence="1" type="ORF">LBV24_08305</name>
</gene>
<dbReference type="Proteomes" id="UP001198402">
    <property type="component" value="Unassembled WGS sequence"/>
</dbReference>
<dbReference type="EMBL" id="JAIUJS010000003">
    <property type="protein sequence ID" value="MCA0153214.1"/>
    <property type="molecule type" value="Genomic_DNA"/>
</dbReference>
<evidence type="ECO:0000313" key="2">
    <source>
        <dbReference type="Proteomes" id="UP001198402"/>
    </source>
</evidence>
<accession>A0ABS7XZY3</accession>
<name>A0ABS7XZY3_9FLAO</name>
<sequence>MKKIVIALLLLFLGLNVYSQTRRDRMGNPQVSSEPSEQDIEKRKRMIEERKLEYIDNFLSTLEADEFQKVIIKQHLLTYYDAKMAVLKTRFEHSLDRNNAIKALEDNHFKELETVISEGDMNKIQDMIKGDFDEKAVKKEKKKKKKKKKKKG</sequence>
<evidence type="ECO:0008006" key="3">
    <source>
        <dbReference type="Google" id="ProtNLM"/>
    </source>
</evidence>
<proteinExistence type="predicted"/>
<dbReference type="RefSeq" id="WP_224478179.1">
    <property type="nucleotide sequence ID" value="NZ_JAIUJS010000003.1"/>
</dbReference>
<evidence type="ECO:0000313" key="1">
    <source>
        <dbReference type="EMBL" id="MCA0153214.1"/>
    </source>
</evidence>